<comment type="caution">
    <text evidence="1">The sequence shown here is derived from an EMBL/GenBank/DDBJ whole genome shotgun (WGS) entry which is preliminary data.</text>
</comment>
<dbReference type="RefSeq" id="WP_380974995.1">
    <property type="nucleotide sequence ID" value="NZ_JBHTEF010000001.1"/>
</dbReference>
<accession>A0ABW2SNU3</accession>
<protein>
    <submittedName>
        <fullName evidence="1">Uncharacterized protein</fullName>
    </submittedName>
</protein>
<sequence length="56" mass="6204">MNTVLFDTDRQEVTEVAVWEDADGIPAAMQATTHHAEVTLAEDGTPVAFWTREDLT</sequence>
<evidence type="ECO:0000313" key="2">
    <source>
        <dbReference type="Proteomes" id="UP001596527"/>
    </source>
</evidence>
<evidence type="ECO:0000313" key="1">
    <source>
        <dbReference type="EMBL" id="MFC7581569.1"/>
    </source>
</evidence>
<keyword evidence="2" id="KW-1185">Reference proteome</keyword>
<proteinExistence type="predicted"/>
<name>A0ABW2SNU3_9ACTO</name>
<organism evidence="1 2">
    <name type="scientific">Schaalia naturae</name>
    <dbReference type="NCBI Taxonomy" id="635203"/>
    <lineage>
        <taxon>Bacteria</taxon>
        <taxon>Bacillati</taxon>
        <taxon>Actinomycetota</taxon>
        <taxon>Actinomycetes</taxon>
        <taxon>Actinomycetales</taxon>
        <taxon>Actinomycetaceae</taxon>
        <taxon>Schaalia</taxon>
    </lineage>
</organism>
<dbReference type="EMBL" id="JBHTEF010000001">
    <property type="protein sequence ID" value="MFC7581569.1"/>
    <property type="molecule type" value="Genomic_DNA"/>
</dbReference>
<gene>
    <name evidence="1" type="ORF">ACFQWG_10220</name>
</gene>
<dbReference type="Proteomes" id="UP001596527">
    <property type="component" value="Unassembled WGS sequence"/>
</dbReference>
<reference evidence="2" key="1">
    <citation type="journal article" date="2019" name="Int. J. Syst. Evol. Microbiol.">
        <title>The Global Catalogue of Microorganisms (GCM) 10K type strain sequencing project: providing services to taxonomists for standard genome sequencing and annotation.</title>
        <authorList>
            <consortium name="The Broad Institute Genomics Platform"/>
            <consortium name="The Broad Institute Genome Sequencing Center for Infectious Disease"/>
            <person name="Wu L."/>
            <person name="Ma J."/>
        </authorList>
    </citation>
    <scope>NUCLEOTIDE SEQUENCE [LARGE SCALE GENOMIC DNA]</scope>
    <source>
        <strain evidence="2">CCUG 56698</strain>
    </source>
</reference>